<dbReference type="Gene3D" id="1.25.10.10">
    <property type="entry name" value="Leucine-rich Repeat Variant"/>
    <property type="match status" value="1"/>
</dbReference>
<feature type="compositionally biased region" description="Low complexity" evidence="4">
    <location>
        <begin position="806"/>
        <end position="815"/>
    </location>
</feature>
<reference evidence="5" key="1">
    <citation type="submission" date="2022-07" db="EMBL/GenBank/DDBJ databases">
        <title>Genome Sequence of Physisporinus lineatus.</title>
        <authorList>
            <person name="Buettner E."/>
        </authorList>
    </citation>
    <scope>NUCLEOTIDE SEQUENCE</scope>
    <source>
        <strain evidence="5">VT162</strain>
    </source>
</reference>
<evidence type="ECO:0000313" key="6">
    <source>
        <dbReference type="Proteomes" id="UP001212997"/>
    </source>
</evidence>
<sequence length="979" mass="108317">MIFSTQSFCPPTYVPEPYSLAGVEFSVLPEEIKQYLATEVGVTKDNIESPRPNLLRTWRRLEDQLKNAIILSNCAFIEVKIAAERTRREAWWRRPEDIRDMNRRRAWHVLNELLPARERVLDNFVKKTNALVWLELQPTNFGRQVSAKEQGVYRDRKIARTIAKTAKPVDVVKEVIKGQEINTKLDILRRIQTPCSPKKIEHQAETKEEGDKVAGQYTFDTVSRPCRLSLSPHRKMSPENVVLKLWLGLDKARIRSSENGHHLSTAIAVLAKPLEISHYNDEEMESNEERQQLEEIKVQLRRADRAPMRTSSVRKETFTRLIELAHSPYSSLKSVAATNIKSFVKDFPELEDEALNAVYDLCEDPVPKVRIEGYQAIIQVSKEQKKWVKRNADVLVQLLQSDEPDEVLVVKKALTEHLDMDPVVTLTVLCDQIVPMDDPMDEEEQSIRDRLRALVLAFISGEAKRGIVERHANVQGSPAEDVLVTSLLKGLTKSTADIDIIVGDILLALPSFSRFSPRGKELLDVLLAEAKASLKVDLPHDDSRSSISQTRAFLDLARLVAVDKQVAHPSQLLRFFLANFVSKITLARLTEDLQVFVLSNVAETFSACEARGSITSDFTSGALSSLRNQVVVACPSWLSCFLDIKSDEKRPWKACATLLRACSRRNAESKATTQSNLTSIIVKIQGLAEKEQDAPKAVDKSSVGEVHNLSRSLVPNVEATKPPSTPKLPSASPAPKAADGNDSKGMTRDSKNKITASPVVIDRNRNTRVGPQQQQQQQQSRQTNAPVSNGNRPITPSAPRADRQRQAQVQQQQQRISPPNRLQATGVPRTKSVEEVPPSKVVPPATNATATTSTKTNGDNGSTPSLLSRLAGGRASLPSIPSATAVSQSPLSIPAKRRAEPDPTPSKPVPPRRPSDIDLDPVGGWSIKGAASRAAGATSTKEGNAQGSGRSTSLLDRMKGDDSFGDGSDRRGKKRTRKT</sequence>
<protein>
    <submittedName>
        <fullName evidence="5">Uncharacterized protein</fullName>
    </submittedName>
</protein>
<dbReference type="InterPro" id="IPR016024">
    <property type="entry name" value="ARM-type_fold"/>
</dbReference>
<evidence type="ECO:0000256" key="4">
    <source>
        <dbReference type="SAM" id="MobiDB-lite"/>
    </source>
</evidence>
<dbReference type="AlphaFoldDB" id="A0AAD5UVG2"/>
<evidence type="ECO:0000313" key="5">
    <source>
        <dbReference type="EMBL" id="KAJ3477732.1"/>
    </source>
</evidence>
<proteinExistence type="inferred from homology"/>
<feature type="compositionally biased region" description="Polar residues" evidence="4">
    <location>
        <begin position="942"/>
        <end position="954"/>
    </location>
</feature>
<dbReference type="SUPFAM" id="SSF48371">
    <property type="entry name" value="ARM repeat"/>
    <property type="match status" value="1"/>
</dbReference>
<feature type="compositionally biased region" description="Low complexity" evidence="4">
    <location>
        <begin position="835"/>
        <end position="857"/>
    </location>
</feature>
<dbReference type="PANTHER" id="PTHR12758">
    <property type="entry name" value="APOPTOSIS INHIBITOR 5-RELATED"/>
    <property type="match status" value="1"/>
</dbReference>
<organism evidence="5 6">
    <name type="scientific">Meripilus lineatus</name>
    <dbReference type="NCBI Taxonomy" id="2056292"/>
    <lineage>
        <taxon>Eukaryota</taxon>
        <taxon>Fungi</taxon>
        <taxon>Dikarya</taxon>
        <taxon>Basidiomycota</taxon>
        <taxon>Agaricomycotina</taxon>
        <taxon>Agaricomycetes</taxon>
        <taxon>Polyporales</taxon>
        <taxon>Meripilaceae</taxon>
        <taxon>Meripilus</taxon>
    </lineage>
</organism>
<feature type="region of interest" description="Disordered" evidence="4">
    <location>
        <begin position="691"/>
        <end position="979"/>
    </location>
</feature>
<dbReference type="GO" id="GO:0003723">
    <property type="term" value="F:RNA binding"/>
    <property type="evidence" value="ECO:0007669"/>
    <property type="project" value="TreeGrafter"/>
</dbReference>
<feature type="compositionally biased region" description="Basic and acidic residues" evidence="4">
    <location>
        <begin position="956"/>
        <end position="970"/>
    </location>
</feature>
<dbReference type="PANTHER" id="PTHR12758:SF19">
    <property type="entry name" value="APOPTOSIS INHIBITOR 5"/>
    <property type="match status" value="1"/>
</dbReference>
<name>A0AAD5UVG2_9APHY</name>
<dbReference type="GO" id="GO:0043066">
    <property type="term" value="P:negative regulation of apoptotic process"/>
    <property type="evidence" value="ECO:0007669"/>
    <property type="project" value="TreeGrafter"/>
</dbReference>
<feature type="coiled-coil region" evidence="3">
    <location>
        <begin position="276"/>
        <end position="306"/>
    </location>
</feature>
<dbReference type="GO" id="GO:0006915">
    <property type="term" value="P:apoptotic process"/>
    <property type="evidence" value="ECO:0007669"/>
    <property type="project" value="UniProtKB-KW"/>
</dbReference>
<dbReference type="EMBL" id="JANAWD010000569">
    <property type="protein sequence ID" value="KAJ3477732.1"/>
    <property type="molecule type" value="Genomic_DNA"/>
</dbReference>
<evidence type="ECO:0000256" key="2">
    <source>
        <dbReference type="ARBA" id="ARBA00022703"/>
    </source>
</evidence>
<accession>A0AAD5UVG2</accession>
<feature type="compositionally biased region" description="Pro residues" evidence="4">
    <location>
        <begin position="902"/>
        <end position="912"/>
    </location>
</feature>
<dbReference type="GO" id="GO:0005634">
    <property type="term" value="C:nucleus"/>
    <property type="evidence" value="ECO:0007669"/>
    <property type="project" value="TreeGrafter"/>
</dbReference>
<keyword evidence="3" id="KW-0175">Coiled coil</keyword>
<gene>
    <name evidence="5" type="ORF">NLI96_g10264</name>
</gene>
<comment type="caution">
    <text evidence="5">The sequence shown here is derived from an EMBL/GenBank/DDBJ whole genome shotgun (WGS) entry which is preliminary data.</text>
</comment>
<dbReference type="InterPro" id="IPR011989">
    <property type="entry name" value="ARM-like"/>
</dbReference>
<evidence type="ECO:0000256" key="3">
    <source>
        <dbReference type="SAM" id="Coils"/>
    </source>
</evidence>
<comment type="similarity">
    <text evidence="1">Belongs to the API5 family.</text>
</comment>
<feature type="compositionally biased region" description="Low complexity" evidence="4">
    <location>
        <begin position="719"/>
        <end position="738"/>
    </location>
</feature>
<keyword evidence="2" id="KW-0053">Apoptosis</keyword>
<dbReference type="Pfam" id="PF05918">
    <property type="entry name" value="API5"/>
    <property type="match status" value="1"/>
</dbReference>
<keyword evidence="6" id="KW-1185">Reference proteome</keyword>
<dbReference type="InterPro" id="IPR008383">
    <property type="entry name" value="API5"/>
</dbReference>
<feature type="compositionally biased region" description="Polar residues" evidence="4">
    <location>
        <begin position="780"/>
        <end position="794"/>
    </location>
</feature>
<feature type="compositionally biased region" description="Polar residues" evidence="4">
    <location>
        <begin position="879"/>
        <end position="891"/>
    </location>
</feature>
<evidence type="ECO:0000256" key="1">
    <source>
        <dbReference type="ARBA" id="ARBA00009515"/>
    </source>
</evidence>
<feature type="compositionally biased region" description="Low complexity" evidence="4">
    <location>
        <begin position="928"/>
        <end position="941"/>
    </location>
</feature>
<feature type="compositionally biased region" description="Basic and acidic residues" evidence="4">
    <location>
        <begin position="739"/>
        <end position="752"/>
    </location>
</feature>
<dbReference type="Proteomes" id="UP001212997">
    <property type="component" value="Unassembled WGS sequence"/>
</dbReference>